<feature type="transmembrane region" description="Helical" evidence="1">
    <location>
        <begin position="6"/>
        <end position="31"/>
    </location>
</feature>
<keyword evidence="1" id="KW-0812">Transmembrane</keyword>
<dbReference type="AlphaFoldDB" id="A0A1T5HVV7"/>
<keyword evidence="1" id="KW-0472">Membrane</keyword>
<accession>A0A1T5HVV7</accession>
<evidence type="ECO:0000313" key="3">
    <source>
        <dbReference type="Proteomes" id="UP000189966"/>
    </source>
</evidence>
<organism evidence="2 3">
    <name type="scientific">Photobacterium piscicola</name>
    <dbReference type="NCBI Taxonomy" id="1378299"/>
    <lineage>
        <taxon>Bacteria</taxon>
        <taxon>Pseudomonadati</taxon>
        <taxon>Pseudomonadota</taxon>
        <taxon>Gammaproteobacteria</taxon>
        <taxon>Vibrionales</taxon>
        <taxon>Vibrionaceae</taxon>
        <taxon>Photobacterium</taxon>
    </lineage>
</organism>
<gene>
    <name evidence="2" type="ORF">CZ809_00462</name>
</gene>
<dbReference type="EMBL" id="FUZI01000001">
    <property type="protein sequence ID" value="SKC30984.1"/>
    <property type="molecule type" value="Genomic_DNA"/>
</dbReference>
<reference evidence="2 3" key="1">
    <citation type="submission" date="2017-02" db="EMBL/GenBank/DDBJ databases">
        <authorList>
            <person name="Peterson S.W."/>
        </authorList>
    </citation>
    <scope>NUCLEOTIDE SEQUENCE [LARGE SCALE GENOMIC DNA]</scope>
    <source>
        <strain evidence="3">type strain: NCCB 100098</strain>
    </source>
</reference>
<sequence>MISDSIFLVYLASALLILSYVLVGFGIVKRIAQWSSNSPDKRAISLAVIFIYLLSVFEVIDIVNDLFHLIS</sequence>
<keyword evidence="1" id="KW-1133">Transmembrane helix</keyword>
<name>A0A1T5HVV7_9GAMM</name>
<feature type="transmembrane region" description="Helical" evidence="1">
    <location>
        <begin position="43"/>
        <end position="63"/>
    </location>
</feature>
<evidence type="ECO:0000313" key="2">
    <source>
        <dbReference type="EMBL" id="SKC30984.1"/>
    </source>
</evidence>
<proteinExistence type="predicted"/>
<evidence type="ECO:0000256" key="1">
    <source>
        <dbReference type="SAM" id="Phobius"/>
    </source>
</evidence>
<protein>
    <submittedName>
        <fullName evidence="2">Uncharacterized protein</fullName>
    </submittedName>
</protein>
<dbReference type="Proteomes" id="UP000189966">
    <property type="component" value="Unassembled WGS sequence"/>
</dbReference>